<evidence type="ECO:0000256" key="2">
    <source>
        <dbReference type="ARBA" id="ARBA00022723"/>
    </source>
</evidence>
<evidence type="ECO:0000313" key="4">
    <source>
        <dbReference type="Proteomes" id="UP001560573"/>
    </source>
</evidence>
<keyword evidence="2" id="KW-0479">Metal-binding</keyword>
<proteinExistence type="inferred from homology"/>
<dbReference type="Pfam" id="PF05163">
    <property type="entry name" value="DinB"/>
    <property type="match status" value="1"/>
</dbReference>
<name>A0ABV3ZGQ8_9BACT</name>
<keyword evidence="4" id="KW-1185">Reference proteome</keyword>
<reference evidence="3 4" key="1">
    <citation type="submission" date="2023-07" db="EMBL/GenBank/DDBJ databases">
        <authorList>
            <person name="Lian W.-H."/>
        </authorList>
    </citation>
    <scope>NUCLEOTIDE SEQUENCE [LARGE SCALE GENOMIC DNA]</scope>
    <source>
        <strain evidence="3 4">SYSU DXS3180</strain>
    </source>
</reference>
<dbReference type="Proteomes" id="UP001560573">
    <property type="component" value="Unassembled WGS sequence"/>
</dbReference>
<dbReference type="RefSeq" id="WP_369329670.1">
    <property type="nucleotide sequence ID" value="NZ_JAULBC010000003.1"/>
</dbReference>
<dbReference type="InterPro" id="IPR034660">
    <property type="entry name" value="DinB/YfiT-like"/>
</dbReference>
<evidence type="ECO:0000313" key="3">
    <source>
        <dbReference type="EMBL" id="MEX6688261.1"/>
    </source>
</evidence>
<gene>
    <name evidence="3" type="ORF">QTN47_12180</name>
</gene>
<sequence length="167" mass="19007">MDNRMTCNFINDLQQEADLTLKIFSAVDETKKAIQFNDNTRSLERLAWHITQTFTEMPHRAGFIDSDALAQEPLPATFAEIIAAYKKYSGNLKTAIVQSLTDAALTDEVNMYGERWTKGKVINALIAHQTHHRGQMTMLMRVLDIKVPGIYGPSKEEWAVFNMQPME</sequence>
<dbReference type="Gene3D" id="1.20.120.450">
    <property type="entry name" value="dinb family like domain"/>
    <property type="match status" value="1"/>
</dbReference>
<protein>
    <submittedName>
        <fullName evidence="3">DinB family protein</fullName>
    </submittedName>
</protein>
<dbReference type="InterPro" id="IPR007837">
    <property type="entry name" value="DinB"/>
</dbReference>
<comment type="similarity">
    <text evidence="1">Belongs to the DinB family.</text>
</comment>
<organism evidence="3 4">
    <name type="scientific">Danxiaibacter flavus</name>
    <dbReference type="NCBI Taxonomy" id="3049108"/>
    <lineage>
        <taxon>Bacteria</taxon>
        <taxon>Pseudomonadati</taxon>
        <taxon>Bacteroidota</taxon>
        <taxon>Chitinophagia</taxon>
        <taxon>Chitinophagales</taxon>
        <taxon>Chitinophagaceae</taxon>
        <taxon>Danxiaibacter</taxon>
    </lineage>
</organism>
<dbReference type="EMBL" id="JAULBC010000003">
    <property type="protein sequence ID" value="MEX6688261.1"/>
    <property type="molecule type" value="Genomic_DNA"/>
</dbReference>
<accession>A0ABV3ZGQ8</accession>
<evidence type="ECO:0000256" key="1">
    <source>
        <dbReference type="ARBA" id="ARBA00008635"/>
    </source>
</evidence>
<dbReference type="SUPFAM" id="SSF109854">
    <property type="entry name" value="DinB/YfiT-like putative metalloenzymes"/>
    <property type="match status" value="1"/>
</dbReference>
<comment type="caution">
    <text evidence="3">The sequence shown here is derived from an EMBL/GenBank/DDBJ whole genome shotgun (WGS) entry which is preliminary data.</text>
</comment>